<evidence type="ECO:0000256" key="4">
    <source>
        <dbReference type="ARBA" id="ARBA00022741"/>
    </source>
</evidence>
<evidence type="ECO:0000256" key="3">
    <source>
        <dbReference type="ARBA" id="ARBA00022679"/>
    </source>
</evidence>
<reference evidence="10 11" key="1">
    <citation type="submission" date="2018-06" db="EMBL/GenBank/DDBJ databases">
        <title>Genomic Encyclopedia of Type Strains, Phase IV (KMG-IV): sequencing the most valuable type-strain genomes for metagenomic binning, comparative biology and taxonomic classification.</title>
        <authorList>
            <person name="Goeker M."/>
        </authorList>
    </citation>
    <scope>NUCLEOTIDE SEQUENCE [LARGE SCALE GENOMIC DNA]</scope>
    <source>
        <strain evidence="10 11">DSM 25619</strain>
    </source>
</reference>
<dbReference type="AlphaFoldDB" id="A0A366E550"/>
<evidence type="ECO:0000313" key="10">
    <source>
        <dbReference type="EMBL" id="RBO97500.1"/>
    </source>
</evidence>
<dbReference type="InterPro" id="IPR036890">
    <property type="entry name" value="HATPase_C_sf"/>
</dbReference>
<feature type="compositionally biased region" description="Basic and acidic residues" evidence="7">
    <location>
        <begin position="1"/>
        <end position="11"/>
    </location>
</feature>
<dbReference type="CDD" id="cd00075">
    <property type="entry name" value="HATPase"/>
    <property type="match status" value="1"/>
</dbReference>
<dbReference type="PANTHER" id="PTHR44936:SF10">
    <property type="entry name" value="SENSOR PROTEIN RSTB"/>
    <property type="match status" value="1"/>
</dbReference>
<evidence type="ECO:0000256" key="8">
    <source>
        <dbReference type="SAM" id="Phobius"/>
    </source>
</evidence>
<protein>
    <recommendedName>
        <fullName evidence="2">histidine kinase</fullName>
        <ecNumber evidence="2">2.7.13.3</ecNumber>
    </recommendedName>
</protein>
<dbReference type="GO" id="GO:0004673">
    <property type="term" value="F:protein histidine kinase activity"/>
    <property type="evidence" value="ECO:0007669"/>
    <property type="project" value="UniProtKB-EC"/>
</dbReference>
<dbReference type="RefSeq" id="WP_170137451.1">
    <property type="nucleotide sequence ID" value="NZ_JBHEEG010000002.1"/>
</dbReference>
<keyword evidence="8" id="KW-0472">Membrane</keyword>
<keyword evidence="8" id="KW-0812">Transmembrane</keyword>
<organism evidence="10 11">
    <name type="scientific">Pseudochrobactrum asaccharolyticum</name>
    <dbReference type="NCBI Taxonomy" id="354351"/>
    <lineage>
        <taxon>Bacteria</taxon>
        <taxon>Pseudomonadati</taxon>
        <taxon>Pseudomonadota</taxon>
        <taxon>Alphaproteobacteria</taxon>
        <taxon>Hyphomicrobiales</taxon>
        <taxon>Brucellaceae</taxon>
        <taxon>Pseudochrobactrum</taxon>
    </lineage>
</organism>
<evidence type="ECO:0000256" key="2">
    <source>
        <dbReference type="ARBA" id="ARBA00012438"/>
    </source>
</evidence>
<feature type="region of interest" description="Disordered" evidence="7">
    <location>
        <begin position="1"/>
        <end position="50"/>
    </location>
</feature>
<keyword evidence="11" id="KW-1185">Reference proteome</keyword>
<dbReference type="GO" id="GO:0005524">
    <property type="term" value="F:ATP binding"/>
    <property type="evidence" value="ECO:0007669"/>
    <property type="project" value="UniProtKB-KW"/>
</dbReference>
<proteinExistence type="predicted"/>
<dbReference type="PROSITE" id="PS50109">
    <property type="entry name" value="HIS_KIN"/>
    <property type="match status" value="1"/>
</dbReference>
<accession>A0A366E550</accession>
<evidence type="ECO:0000256" key="6">
    <source>
        <dbReference type="ARBA" id="ARBA00022840"/>
    </source>
</evidence>
<feature type="domain" description="Histidine kinase" evidence="9">
    <location>
        <begin position="339"/>
        <end position="552"/>
    </location>
</feature>
<evidence type="ECO:0000259" key="9">
    <source>
        <dbReference type="PROSITE" id="PS50109"/>
    </source>
</evidence>
<evidence type="ECO:0000256" key="1">
    <source>
        <dbReference type="ARBA" id="ARBA00000085"/>
    </source>
</evidence>
<evidence type="ECO:0000256" key="5">
    <source>
        <dbReference type="ARBA" id="ARBA00022777"/>
    </source>
</evidence>
<dbReference type="Pfam" id="PF02518">
    <property type="entry name" value="HATPase_c"/>
    <property type="match status" value="1"/>
</dbReference>
<feature type="transmembrane region" description="Helical" evidence="8">
    <location>
        <begin position="248"/>
        <end position="273"/>
    </location>
</feature>
<feature type="transmembrane region" description="Helical" evidence="8">
    <location>
        <begin position="98"/>
        <end position="119"/>
    </location>
</feature>
<evidence type="ECO:0000256" key="7">
    <source>
        <dbReference type="SAM" id="MobiDB-lite"/>
    </source>
</evidence>
<dbReference type="Proteomes" id="UP000252893">
    <property type="component" value="Unassembled WGS sequence"/>
</dbReference>
<dbReference type="SUPFAM" id="SSF55874">
    <property type="entry name" value="ATPase domain of HSP90 chaperone/DNA topoisomerase II/histidine kinase"/>
    <property type="match status" value="1"/>
</dbReference>
<gene>
    <name evidence="10" type="ORF">DFR47_102282</name>
</gene>
<evidence type="ECO:0000313" key="11">
    <source>
        <dbReference type="Proteomes" id="UP000252893"/>
    </source>
</evidence>
<dbReference type="PRINTS" id="PR00344">
    <property type="entry name" value="BCTRLSENSOR"/>
</dbReference>
<dbReference type="EC" id="2.7.13.3" evidence="2"/>
<keyword evidence="8" id="KW-1133">Transmembrane helix</keyword>
<keyword evidence="4" id="KW-0547">Nucleotide-binding</keyword>
<keyword evidence="6" id="KW-0067">ATP-binding</keyword>
<dbReference type="PANTHER" id="PTHR44936">
    <property type="entry name" value="SENSOR PROTEIN CREC"/>
    <property type="match status" value="1"/>
</dbReference>
<dbReference type="Gene3D" id="6.10.340.10">
    <property type="match status" value="1"/>
</dbReference>
<dbReference type="InterPro" id="IPR003594">
    <property type="entry name" value="HATPase_dom"/>
</dbReference>
<feature type="compositionally biased region" description="Polar residues" evidence="7">
    <location>
        <begin position="30"/>
        <end position="41"/>
    </location>
</feature>
<dbReference type="InterPro" id="IPR004358">
    <property type="entry name" value="Sig_transdc_His_kin-like_C"/>
</dbReference>
<dbReference type="InterPro" id="IPR005467">
    <property type="entry name" value="His_kinase_dom"/>
</dbReference>
<comment type="caution">
    <text evidence="10">The sequence shown here is derived from an EMBL/GenBank/DDBJ whole genome shotgun (WGS) entry which is preliminary data.</text>
</comment>
<keyword evidence="5 10" id="KW-0418">Kinase</keyword>
<sequence>MTFMKNKDFQRPADTASAESEKQRAEKLQLINSDQTDSPVTPSEILPTPQAPVTTLASATPLGGSTVPPVYADNQPDFPPHDKDDWYVPLRHRLSSKLLLMIILAVLIAEVIILVPSIANMRTQWLTTKHNMIATSSLLLLDSNPGATLEPQVQDQLLRSSGAESITVTRNGTSRVLASSPVTPPVSEYIDLTTATPLSDFLGALQTLISGGKKVMQISGPPDYTGTTVDIVMYDTALHDRLIQNSRIIATISLLISLIAAALIYFIIHRLLLRPVGHMYSNMFAFGQKPEDPTLIIDASCRKDELGYAQNRLAQMQTHLQHLFHERKHLADLGLAVSKINHDMRNILASAQLMSDSLADTQDPVVQRFSPKLIRTLNRAITYSETVIAYGRTQEAVPVRQQRLLRPLLHEVEDMLVIPPNVEITFRNMIPVDFEAYIDKEQMLRVLNNLCRNAVQAMSTHNTAPETEKSLTISAWRMGNQCCIAVADTGPGLPKKARDNLFTAFRGSTRSDGTGLGLVIAQELVRAHGGTIELREDYTEGALFEIRIPDMPAYPPQMQRSQRNMV</sequence>
<keyword evidence="3" id="KW-0808">Transferase</keyword>
<dbReference type="InterPro" id="IPR050980">
    <property type="entry name" value="2C_sensor_his_kinase"/>
</dbReference>
<name>A0A366E550_9HYPH</name>
<feature type="region of interest" description="Disordered" evidence="7">
    <location>
        <begin position="64"/>
        <end position="84"/>
    </location>
</feature>
<dbReference type="SMART" id="SM00387">
    <property type="entry name" value="HATPase_c"/>
    <property type="match status" value="1"/>
</dbReference>
<dbReference type="EMBL" id="QNRH01000002">
    <property type="protein sequence ID" value="RBO97500.1"/>
    <property type="molecule type" value="Genomic_DNA"/>
</dbReference>
<dbReference type="Gene3D" id="3.30.565.10">
    <property type="entry name" value="Histidine kinase-like ATPase, C-terminal domain"/>
    <property type="match status" value="1"/>
</dbReference>
<comment type="catalytic activity">
    <reaction evidence="1">
        <text>ATP + protein L-histidine = ADP + protein N-phospho-L-histidine.</text>
        <dbReference type="EC" id="2.7.13.3"/>
    </reaction>
</comment>